<dbReference type="AlphaFoldDB" id="A0A3A1U053"/>
<dbReference type="EMBL" id="QXTG01000001">
    <property type="protein sequence ID" value="RIX30315.1"/>
    <property type="molecule type" value="Genomic_DNA"/>
</dbReference>
<evidence type="ECO:0000313" key="3">
    <source>
        <dbReference type="EMBL" id="RIX30315.1"/>
    </source>
</evidence>
<sequence>MAEPNRPVEEPSEDPGRRADPEADRTEERPATAVPAGEREASAVAEERPGTAVPAADRATTDRTLEQERADARAATDRLDGRDDDRTRPEATRPLETPPREDRGSAEPARTTPVPPAPAPQQPVLAPAEETAPPAPKKHGNRLAATAWVLLATGLFVAVYFAAVALLELLIAGPQAVAPQLQVFATTGGGVLAWLPALFFFLLFELTVLLFNRAGRFAYVVASLIVGVLVYALAASLVPLVAGGSAPDRNTAVQAFLSPVFVLTGLVAREVMLWTGFAIGARGTRVRRRDKEARRRYEQELGDGRA</sequence>
<dbReference type="OrthoDB" id="5109074at2"/>
<keyword evidence="2" id="KW-0472">Membrane</keyword>
<evidence type="ECO:0000256" key="2">
    <source>
        <dbReference type="SAM" id="Phobius"/>
    </source>
</evidence>
<keyword evidence="2" id="KW-1133">Transmembrane helix</keyword>
<keyword evidence="4" id="KW-1185">Reference proteome</keyword>
<feature type="transmembrane region" description="Helical" evidence="2">
    <location>
        <begin position="147"/>
        <end position="171"/>
    </location>
</feature>
<accession>A0A3A1U053</accession>
<feature type="compositionally biased region" description="Basic and acidic residues" evidence="1">
    <location>
        <begin position="37"/>
        <end position="49"/>
    </location>
</feature>
<feature type="transmembrane region" description="Helical" evidence="2">
    <location>
        <begin position="260"/>
        <end position="281"/>
    </location>
</feature>
<dbReference type="RefSeq" id="WP_119480678.1">
    <property type="nucleotide sequence ID" value="NZ_QXTG01000001.1"/>
</dbReference>
<feature type="compositionally biased region" description="Basic and acidic residues" evidence="1">
    <location>
        <begin position="59"/>
        <end position="105"/>
    </location>
</feature>
<proteinExistence type="predicted"/>
<organism evidence="3 4">
    <name type="scientific">Amnibacterium setariae</name>
    <dbReference type="NCBI Taxonomy" id="2306585"/>
    <lineage>
        <taxon>Bacteria</taxon>
        <taxon>Bacillati</taxon>
        <taxon>Actinomycetota</taxon>
        <taxon>Actinomycetes</taxon>
        <taxon>Micrococcales</taxon>
        <taxon>Microbacteriaceae</taxon>
        <taxon>Amnibacterium</taxon>
    </lineage>
</organism>
<evidence type="ECO:0000256" key="1">
    <source>
        <dbReference type="SAM" id="MobiDB-lite"/>
    </source>
</evidence>
<dbReference type="Proteomes" id="UP000265742">
    <property type="component" value="Unassembled WGS sequence"/>
</dbReference>
<reference evidence="4" key="1">
    <citation type="submission" date="2018-09" db="EMBL/GenBank/DDBJ databases">
        <authorList>
            <person name="Kim I."/>
        </authorList>
    </citation>
    <scope>NUCLEOTIDE SEQUENCE [LARGE SCALE GENOMIC DNA]</scope>
    <source>
        <strain evidence="4">DD4a</strain>
    </source>
</reference>
<evidence type="ECO:0000313" key="4">
    <source>
        <dbReference type="Proteomes" id="UP000265742"/>
    </source>
</evidence>
<feature type="compositionally biased region" description="Basic and acidic residues" evidence="1">
    <location>
        <begin position="1"/>
        <end position="30"/>
    </location>
</feature>
<feature type="transmembrane region" description="Helical" evidence="2">
    <location>
        <begin position="191"/>
        <end position="211"/>
    </location>
</feature>
<feature type="transmembrane region" description="Helical" evidence="2">
    <location>
        <begin position="218"/>
        <end position="240"/>
    </location>
</feature>
<feature type="region of interest" description="Disordered" evidence="1">
    <location>
        <begin position="1"/>
        <end position="138"/>
    </location>
</feature>
<keyword evidence="2" id="KW-0812">Transmembrane</keyword>
<name>A0A3A1U053_9MICO</name>
<feature type="compositionally biased region" description="Low complexity" evidence="1">
    <location>
        <begin position="122"/>
        <end position="132"/>
    </location>
</feature>
<comment type="caution">
    <text evidence="3">The sequence shown here is derived from an EMBL/GenBank/DDBJ whole genome shotgun (WGS) entry which is preliminary data.</text>
</comment>
<gene>
    <name evidence="3" type="ORF">D1781_02445</name>
</gene>
<protein>
    <submittedName>
        <fullName evidence="3">Uncharacterized protein</fullName>
    </submittedName>
</protein>